<gene>
    <name evidence="1" type="ORF">PIB30_078824</name>
</gene>
<proteinExistence type="predicted"/>
<keyword evidence="2" id="KW-1185">Reference proteome</keyword>
<protein>
    <submittedName>
        <fullName evidence="1">Uncharacterized protein</fullName>
    </submittedName>
</protein>
<evidence type="ECO:0000313" key="1">
    <source>
        <dbReference type="EMBL" id="MED6138897.1"/>
    </source>
</evidence>
<evidence type="ECO:0000313" key="2">
    <source>
        <dbReference type="Proteomes" id="UP001341840"/>
    </source>
</evidence>
<sequence>MPTRFRYLTILEVLHIGGNNLTTHDDSHELEFLTSLTSSTQSKRIVVTGNPLKARLESVTGLMSPVCAAISVATCQRR</sequence>
<dbReference type="EMBL" id="JASCZI010061515">
    <property type="protein sequence ID" value="MED6138897.1"/>
    <property type="molecule type" value="Genomic_DNA"/>
</dbReference>
<reference evidence="1 2" key="1">
    <citation type="journal article" date="2023" name="Plants (Basel)">
        <title>Bridging the Gap: Combining Genomics and Transcriptomics Approaches to Understand Stylosanthes scabra, an Orphan Legume from the Brazilian Caatinga.</title>
        <authorList>
            <person name="Ferreira-Neto J.R.C."/>
            <person name="da Silva M.D."/>
            <person name="Binneck E."/>
            <person name="de Melo N.F."/>
            <person name="da Silva R.H."/>
            <person name="de Melo A.L.T.M."/>
            <person name="Pandolfi V."/>
            <person name="Bustamante F.O."/>
            <person name="Brasileiro-Vidal A.C."/>
            <person name="Benko-Iseppon A.M."/>
        </authorList>
    </citation>
    <scope>NUCLEOTIDE SEQUENCE [LARGE SCALE GENOMIC DNA]</scope>
    <source>
        <tissue evidence="1">Leaves</tissue>
    </source>
</reference>
<accession>A0ABU6SRD0</accession>
<feature type="non-terminal residue" evidence="1">
    <location>
        <position position="78"/>
    </location>
</feature>
<organism evidence="1 2">
    <name type="scientific">Stylosanthes scabra</name>
    <dbReference type="NCBI Taxonomy" id="79078"/>
    <lineage>
        <taxon>Eukaryota</taxon>
        <taxon>Viridiplantae</taxon>
        <taxon>Streptophyta</taxon>
        <taxon>Embryophyta</taxon>
        <taxon>Tracheophyta</taxon>
        <taxon>Spermatophyta</taxon>
        <taxon>Magnoliopsida</taxon>
        <taxon>eudicotyledons</taxon>
        <taxon>Gunneridae</taxon>
        <taxon>Pentapetalae</taxon>
        <taxon>rosids</taxon>
        <taxon>fabids</taxon>
        <taxon>Fabales</taxon>
        <taxon>Fabaceae</taxon>
        <taxon>Papilionoideae</taxon>
        <taxon>50 kb inversion clade</taxon>
        <taxon>dalbergioids sensu lato</taxon>
        <taxon>Dalbergieae</taxon>
        <taxon>Pterocarpus clade</taxon>
        <taxon>Stylosanthes</taxon>
    </lineage>
</organism>
<comment type="caution">
    <text evidence="1">The sequence shown here is derived from an EMBL/GenBank/DDBJ whole genome shotgun (WGS) entry which is preliminary data.</text>
</comment>
<dbReference type="Proteomes" id="UP001341840">
    <property type="component" value="Unassembled WGS sequence"/>
</dbReference>
<name>A0ABU6SRD0_9FABA</name>